<dbReference type="EMBL" id="JADIVZ010000001">
    <property type="protein sequence ID" value="MBF4160424.1"/>
    <property type="molecule type" value="Genomic_DNA"/>
</dbReference>
<dbReference type="InterPro" id="IPR036117">
    <property type="entry name" value="DhaL_dom_sf"/>
</dbReference>
<dbReference type="PANTHER" id="PTHR33434:SF4">
    <property type="entry name" value="PHOSPHATASE PROTEIN"/>
    <property type="match status" value="1"/>
</dbReference>
<dbReference type="Pfam" id="PF13684">
    <property type="entry name" value="FakA-like_C"/>
    <property type="match status" value="1"/>
</dbReference>
<dbReference type="Proteomes" id="UP000656804">
    <property type="component" value="Unassembled WGS sequence"/>
</dbReference>
<sequence length="578" mass="58214">MEPGSGRPRASVSLAAVLRFTDVAVDALARARAEVDGLNVYPVPDGDTGTNMYLTLVAARDALGAAIDEAGGVEVCEVGPALSALGRGGLLGARGNSGVILSEMLRAVARRLGRATPGERSALVMAEALERCSEAAYAAVGEPVEGTMLTVARAAADAAHECVDADSARTRDVLAAAAEAARAALARTPDQLAVLGEAGVVDAGGRGLTVILDAAEAAVTGRVPPTVPSRVGRRTPPASAPGASGTPAVGRAGHRLSAEGPSYEVMYLLEGTDEAVADLRPRLAALGDSLVVVGEEPLFNVHVHVDDVGAAIEAGIEAGRPHRIAVTHFADQVADQADQADQAAERAAQDSQPATRAGRCVVVVSAGPGLAALFGEAGATVVESGPGLRASTGEVLAAITACGAREVVVLPNDADSVRVAQAAASSASADHGIRVEVIPTQAQVQGLAALAVHDPARPFEADVREMTATARHARHGAVTVAARTAMTMAGPCTEGDALGVVAGDFAVVGDDLGDVAVDVLQRLIAGGGELVTVVSGADDADGALAARLVAWAGEHHPFVDVVTYDGGQQRYPLLLGVE</sequence>
<evidence type="ECO:0000313" key="3">
    <source>
        <dbReference type="EMBL" id="MBF4160424.1"/>
    </source>
</evidence>
<dbReference type="InterPro" id="IPR048394">
    <property type="entry name" value="FakA-like_M"/>
</dbReference>
<reference evidence="3" key="1">
    <citation type="submission" date="2020-11" db="EMBL/GenBank/DDBJ databases">
        <title>Nocardioides sp. CBS4Y-1, whole genome shotgun sequence.</title>
        <authorList>
            <person name="Tuo L."/>
        </authorList>
    </citation>
    <scope>NUCLEOTIDE SEQUENCE</scope>
    <source>
        <strain evidence="3">CBS4Y-1</strain>
    </source>
</reference>
<feature type="compositionally biased region" description="Low complexity" evidence="1">
    <location>
        <begin position="235"/>
        <end position="248"/>
    </location>
</feature>
<proteinExistence type="predicted"/>
<dbReference type="Pfam" id="PF02734">
    <property type="entry name" value="Dak2"/>
    <property type="match status" value="1"/>
</dbReference>
<dbReference type="GO" id="GO:0004371">
    <property type="term" value="F:glycerone kinase activity"/>
    <property type="evidence" value="ECO:0007669"/>
    <property type="project" value="InterPro"/>
</dbReference>
<dbReference type="Gene3D" id="1.25.40.340">
    <property type="match status" value="1"/>
</dbReference>
<dbReference type="InterPro" id="IPR019986">
    <property type="entry name" value="YloV-like"/>
</dbReference>
<dbReference type="SMART" id="SM01121">
    <property type="entry name" value="Dak1_2"/>
    <property type="match status" value="1"/>
</dbReference>
<feature type="region of interest" description="Disordered" evidence="1">
    <location>
        <begin position="223"/>
        <end position="251"/>
    </location>
</feature>
<protein>
    <submittedName>
        <fullName evidence="3">DAK2 domain-containing protein</fullName>
    </submittedName>
</protein>
<dbReference type="InterPro" id="IPR004007">
    <property type="entry name" value="DhaL_dom"/>
</dbReference>
<dbReference type="PROSITE" id="PS51480">
    <property type="entry name" value="DHAL"/>
    <property type="match status" value="1"/>
</dbReference>
<dbReference type="InterPro" id="IPR050270">
    <property type="entry name" value="DegV_domain_contain"/>
</dbReference>
<evidence type="ECO:0000259" key="2">
    <source>
        <dbReference type="PROSITE" id="PS51480"/>
    </source>
</evidence>
<comment type="caution">
    <text evidence="3">The sequence shown here is derived from an EMBL/GenBank/DDBJ whole genome shotgun (WGS) entry which is preliminary data.</text>
</comment>
<dbReference type="InterPro" id="IPR033470">
    <property type="entry name" value="FakA-like_C"/>
</dbReference>
<feature type="domain" description="DhaL" evidence="2">
    <location>
        <begin position="15"/>
        <end position="217"/>
    </location>
</feature>
<dbReference type="NCBIfam" id="TIGR03599">
    <property type="entry name" value="YloV"/>
    <property type="match status" value="1"/>
</dbReference>
<dbReference type="RefSeq" id="WP_194501656.1">
    <property type="nucleotide sequence ID" value="NZ_JADIVZ010000001.1"/>
</dbReference>
<organism evidence="3 4">
    <name type="scientific">Nocardioides acrostichi</name>
    <dbReference type="NCBI Taxonomy" id="2784339"/>
    <lineage>
        <taxon>Bacteria</taxon>
        <taxon>Bacillati</taxon>
        <taxon>Actinomycetota</taxon>
        <taxon>Actinomycetes</taxon>
        <taxon>Propionibacteriales</taxon>
        <taxon>Nocardioidaceae</taxon>
        <taxon>Nocardioides</taxon>
    </lineage>
</organism>
<accession>A0A930UXW9</accession>
<evidence type="ECO:0000256" key="1">
    <source>
        <dbReference type="SAM" id="MobiDB-lite"/>
    </source>
</evidence>
<dbReference type="Pfam" id="PF21645">
    <property type="entry name" value="FakA-like_M"/>
    <property type="match status" value="1"/>
</dbReference>
<dbReference type="PANTHER" id="PTHR33434">
    <property type="entry name" value="DEGV DOMAIN-CONTAINING PROTEIN DR_1986-RELATED"/>
    <property type="match status" value="1"/>
</dbReference>
<dbReference type="SMART" id="SM01120">
    <property type="entry name" value="Dak2"/>
    <property type="match status" value="1"/>
</dbReference>
<evidence type="ECO:0000313" key="4">
    <source>
        <dbReference type="Proteomes" id="UP000656804"/>
    </source>
</evidence>
<dbReference type="SUPFAM" id="SSF101473">
    <property type="entry name" value="DhaL-like"/>
    <property type="match status" value="1"/>
</dbReference>
<name>A0A930UXW9_9ACTN</name>
<dbReference type="GO" id="GO:0006071">
    <property type="term" value="P:glycerol metabolic process"/>
    <property type="evidence" value="ECO:0007669"/>
    <property type="project" value="InterPro"/>
</dbReference>
<keyword evidence="4" id="KW-1185">Reference proteome</keyword>
<dbReference type="AlphaFoldDB" id="A0A930UXW9"/>
<gene>
    <name evidence="3" type="ORF">ISG29_01905</name>
</gene>